<dbReference type="Gene3D" id="3.40.50.2000">
    <property type="entry name" value="Glycogen Phosphorylase B"/>
    <property type="match status" value="2"/>
</dbReference>
<evidence type="ECO:0000256" key="1">
    <source>
        <dbReference type="ARBA" id="ARBA00022676"/>
    </source>
</evidence>
<name>A0A261U3C3_9BORD</name>
<accession>A0A261U3C3</accession>
<dbReference type="Proteomes" id="UP000216885">
    <property type="component" value="Unassembled WGS sequence"/>
</dbReference>
<dbReference type="SUPFAM" id="SSF53756">
    <property type="entry name" value="UDP-Glycosyltransferase/glycogen phosphorylase"/>
    <property type="match status" value="1"/>
</dbReference>
<reference evidence="3 4" key="1">
    <citation type="submission" date="2017-05" db="EMBL/GenBank/DDBJ databases">
        <title>Complete and WGS of Bordetella genogroups.</title>
        <authorList>
            <person name="Spilker T."/>
            <person name="LiPuma J."/>
        </authorList>
    </citation>
    <scope>NUCLEOTIDE SEQUENCE [LARGE SCALE GENOMIC DNA]</scope>
    <source>
        <strain evidence="3 4">AU9919</strain>
    </source>
</reference>
<dbReference type="GO" id="GO:0009244">
    <property type="term" value="P:lipopolysaccharide core region biosynthetic process"/>
    <property type="evidence" value="ECO:0007669"/>
    <property type="project" value="TreeGrafter"/>
</dbReference>
<evidence type="ECO:0000256" key="2">
    <source>
        <dbReference type="ARBA" id="ARBA00022679"/>
    </source>
</evidence>
<keyword evidence="2 3" id="KW-0808">Transferase</keyword>
<dbReference type="GO" id="GO:0005829">
    <property type="term" value="C:cytosol"/>
    <property type="evidence" value="ECO:0007669"/>
    <property type="project" value="TreeGrafter"/>
</dbReference>
<keyword evidence="1" id="KW-0328">Glycosyltransferase</keyword>
<dbReference type="RefSeq" id="WP_094837950.1">
    <property type="nucleotide sequence ID" value="NZ_NEVQ01000013.1"/>
</dbReference>
<evidence type="ECO:0000313" key="4">
    <source>
        <dbReference type="Proteomes" id="UP000216885"/>
    </source>
</evidence>
<gene>
    <name evidence="3" type="ORF">CAL20_11750</name>
</gene>
<keyword evidence="4" id="KW-1185">Reference proteome</keyword>
<dbReference type="PANTHER" id="PTHR30160">
    <property type="entry name" value="TETRAACYLDISACCHARIDE 4'-KINASE-RELATED"/>
    <property type="match status" value="1"/>
</dbReference>
<comment type="caution">
    <text evidence="3">The sequence shown here is derived from an EMBL/GenBank/DDBJ whole genome shotgun (WGS) entry which is preliminary data.</text>
</comment>
<dbReference type="InterPro" id="IPR051199">
    <property type="entry name" value="LPS_LOS_Heptosyltrfase"/>
</dbReference>
<evidence type="ECO:0000313" key="3">
    <source>
        <dbReference type="EMBL" id="OZI56115.1"/>
    </source>
</evidence>
<proteinExistence type="predicted"/>
<dbReference type="PANTHER" id="PTHR30160:SF1">
    <property type="entry name" value="LIPOPOLYSACCHARIDE 1,2-N-ACETYLGLUCOSAMINETRANSFERASE-RELATED"/>
    <property type="match status" value="1"/>
</dbReference>
<protein>
    <submittedName>
        <fullName evidence="3">LPS biosynthesis glycosyltransferase</fullName>
    </submittedName>
</protein>
<dbReference type="CDD" id="cd03789">
    <property type="entry name" value="GT9_LPS_heptosyltransferase"/>
    <property type="match status" value="1"/>
</dbReference>
<dbReference type="AlphaFoldDB" id="A0A261U3C3"/>
<sequence length="357" mass="39455">MTAVLDPQHPPHRIIVFRALQLGDMLCAVPAFRAVRQAFPRAQIVLAGLPGAREFVDRFHAYVDELTPFPGDPAFPEQKPDEAALPEFFDRIRAWQPDVALQLHGSGRQSNEVVRQFGARQWAGFVPDASEEVPGARLAWPDHLPEVLRYLALLRFAGLENVHDEHLEFPCSHADERDAIELMRQWDLDPRRLVLIHVGARLASRRWPLARFADLARGLHQDGWQIALTGTTGESAMTTELQQLAQVPLTDLSGLTNLGSLAALVRASRLLVCNDTGISHVAAAMQAPSVVVACGSDTRRWAPLNRRRHRVLSADVPCRPCAHPVCPIGHPCALQVTAPEVLAAARDQLYAHERVTG</sequence>
<organism evidence="3 4">
    <name type="scientific">Bordetella genomosp. 4</name>
    <dbReference type="NCBI Taxonomy" id="463044"/>
    <lineage>
        <taxon>Bacteria</taxon>
        <taxon>Pseudomonadati</taxon>
        <taxon>Pseudomonadota</taxon>
        <taxon>Betaproteobacteria</taxon>
        <taxon>Burkholderiales</taxon>
        <taxon>Alcaligenaceae</taxon>
        <taxon>Bordetella</taxon>
    </lineage>
</organism>
<dbReference type="Pfam" id="PF01075">
    <property type="entry name" value="Glyco_transf_9"/>
    <property type="match status" value="1"/>
</dbReference>
<dbReference type="InterPro" id="IPR002201">
    <property type="entry name" value="Glyco_trans_9"/>
</dbReference>
<dbReference type="GO" id="GO:0008713">
    <property type="term" value="F:ADP-heptose-lipopolysaccharide heptosyltransferase activity"/>
    <property type="evidence" value="ECO:0007669"/>
    <property type="project" value="TreeGrafter"/>
</dbReference>
<dbReference type="EMBL" id="NEVQ01000013">
    <property type="protein sequence ID" value="OZI56115.1"/>
    <property type="molecule type" value="Genomic_DNA"/>
</dbReference>